<evidence type="ECO:0000259" key="16">
    <source>
        <dbReference type="PROSITE" id="PS50054"/>
    </source>
</evidence>
<dbReference type="GO" id="GO:0008138">
    <property type="term" value="F:protein tyrosine/serine/threonine phosphatase activity"/>
    <property type="evidence" value="ECO:0007669"/>
    <property type="project" value="InterPro"/>
</dbReference>
<comment type="catalytic activity">
    <reaction evidence="11">
        <text>O-phospho-L-threonyl-[protein] + H2O = L-threonyl-[protein] + phosphate</text>
        <dbReference type="Rhea" id="RHEA:47004"/>
        <dbReference type="Rhea" id="RHEA-COMP:11060"/>
        <dbReference type="Rhea" id="RHEA-COMP:11605"/>
        <dbReference type="ChEBI" id="CHEBI:15377"/>
        <dbReference type="ChEBI" id="CHEBI:30013"/>
        <dbReference type="ChEBI" id="CHEBI:43474"/>
        <dbReference type="ChEBI" id="CHEBI:61977"/>
        <dbReference type="EC" id="3.1.3.16"/>
    </reaction>
</comment>
<gene>
    <name evidence="18" type="ORF">HF521_003224</name>
</gene>
<dbReference type="GO" id="GO:0004722">
    <property type="term" value="F:protein serine/threonine phosphatase activity"/>
    <property type="evidence" value="ECO:0007669"/>
    <property type="project" value="UniProtKB-EC"/>
</dbReference>
<dbReference type="InterPro" id="IPR000340">
    <property type="entry name" value="Dual-sp_phosphatase_cat-dom"/>
</dbReference>
<keyword evidence="6" id="KW-0963">Cytoplasm</keyword>
<feature type="active site" description="Phosphocysteine intermediate" evidence="15">
    <location>
        <position position="127"/>
    </location>
</feature>
<dbReference type="Proteomes" id="UP000606274">
    <property type="component" value="Unassembled WGS sequence"/>
</dbReference>
<keyword evidence="19" id="KW-1185">Reference proteome</keyword>
<comment type="subcellular location">
    <subcellularLocation>
        <location evidence="2">Cytoplasm</location>
    </subcellularLocation>
    <subcellularLocation>
        <location evidence="1">Nucleus</location>
    </subcellularLocation>
</comment>
<evidence type="ECO:0000256" key="7">
    <source>
        <dbReference type="ARBA" id="ARBA00022801"/>
    </source>
</evidence>
<evidence type="ECO:0000256" key="14">
    <source>
        <dbReference type="ARBA" id="ARBA00068797"/>
    </source>
</evidence>
<evidence type="ECO:0000256" key="6">
    <source>
        <dbReference type="ARBA" id="ARBA00022490"/>
    </source>
</evidence>
<feature type="domain" description="Tyrosine-protein phosphatase" evidence="16">
    <location>
        <begin position="32"/>
        <end position="183"/>
    </location>
</feature>
<dbReference type="EC" id="3.1.3.48" evidence="4"/>
<dbReference type="InterPro" id="IPR016278">
    <property type="entry name" value="DUSP12"/>
</dbReference>
<evidence type="ECO:0000259" key="17">
    <source>
        <dbReference type="PROSITE" id="PS50056"/>
    </source>
</evidence>
<evidence type="ECO:0000256" key="13">
    <source>
        <dbReference type="ARBA" id="ARBA00059753"/>
    </source>
</evidence>
<dbReference type="Gene3D" id="3.90.190.10">
    <property type="entry name" value="Protein tyrosine phosphatase superfamily"/>
    <property type="match status" value="1"/>
</dbReference>
<evidence type="ECO:0000313" key="19">
    <source>
        <dbReference type="Proteomes" id="UP000606274"/>
    </source>
</evidence>
<dbReference type="EMBL" id="JABFDY010000012">
    <property type="protein sequence ID" value="KAF7700266.1"/>
    <property type="molecule type" value="Genomic_DNA"/>
</dbReference>
<evidence type="ECO:0000256" key="11">
    <source>
        <dbReference type="ARBA" id="ARBA00048336"/>
    </source>
</evidence>
<evidence type="ECO:0000256" key="15">
    <source>
        <dbReference type="PIRSR" id="PIRSR000941-50"/>
    </source>
</evidence>
<evidence type="ECO:0000256" key="1">
    <source>
        <dbReference type="ARBA" id="ARBA00004123"/>
    </source>
</evidence>
<name>A0A8T0B7D1_SILME</name>
<comment type="similarity">
    <text evidence="3">Belongs to the protein-tyrosine phosphatase family. Non-receptor class dual specificity subfamily.</text>
</comment>
<evidence type="ECO:0000256" key="2">
    <source>
        <dbReference type="ARBA" id="ARBA00004496"/>
    </source>
</evidence>
<keyword evidence="7" id="KW-0378">Hydrolase</keyword>
<dbReference type="PIRSF" id="PIRSF000941">
    <property type="entry name" value="DUSP12"/>
    <property type="match status" value="1"/>
</dbReference>
<dbReference type="SMART" id="SM00195">
    <property type="entry name" value="DSPc"/>
    <property type="match status" value="1"/>
</dbReference>
<reference evidence="18" key="1">
    <citation type="submission" date="2020-08" db="EMBL/GenBank/DDBJ databases">
        <title>Chromosome-level assembly of Southern catfish (Silurus meridionalis) provides insights into visual adaptation to the nocturnal and benthic lifestyles.</title>
        <authorList>
            <person name="Zhang Y."/>
            <person name="Wang D."/>
            <person name="Peng Z."/>
        </authorList>
    </citation>
    <scope>NUCLEOTIDE SEQUENCE</scope>
    <source>
        <strain evidence="18">SWU-2019-XX</strain>
        <tissue evidence="18">Muscle</tissue>
    </source>
</reference>
<dbReference type="PROSITE" id="PS50054">
    <property type="entry name" value="TYR_PHOSPHATASE_DUAL"/>
    <property type="match status" value="1"/>
</dbReference>
<dbReference type="PANTHER" id="PTHR45848:SF4">
    <property type="entry name" value="DUAL SPECIFICITY PROTEIN PHOSPHATASE 12"/>
    <property type="match status" value="1"/>
</dbReference>
<evidence type="ECO:0000256" key="8">
    <source>
        <dbReference type="ARBA" id="ARBA00022912"/>
    </source>
</evidence>
<evidence type="ECO:0000256" key="12">
    <source>
        <dbReference type="ARBA" id="ARBA00051722"/>
    </source>
</evidence>
<dbReference type="GO" id="GO:0005634">
    <property type="term" value="C:nucleus"/>
    <property type="evidence" value="ECO:0007669"/>
    <property type="project" value="UniProtKB-SubCell"/>
</dbReference>
<organism evidence="18 19">
    <name type="scientific">Silurus meridionalis</name>
    <name type="common">Southern catfish</name>
    <name type="synonym">Silurus soldatovi meridionalis</name>
    <dbReference type="NCBI Taxonomy" id="175797"/>
    <lineage>
        <taxon>Eukaryota</taxon>
        <taxon>Metazoa</taxon>
        <taxon>Chordata</taxon>
        <taxon>Craniata</taxon>
        <taxon>Vertebrata</taxon>
        <taxon>Euteleostomi</taxon>
        <taxon>Actinopterygii</taxon>
        <taxon>Neopterygii</taxon>
        <taxon>Teleostei</taxon>
        <taxon>Ostariophysi</taxon>
        <taxon>Siluriformes</taxon>
        <taxon>Siluridae</taxon>
        <taxon>Silurus</taxon>
    </lineage>
</organism>
<comment type="caution">
    <text evidence="18">The sequence shown here is derived from an EMBL/GenBank/DDBJ whole genome shotgun (WGS) entry which is preliminary data.</text>
</comment>
<comment type="function">
    <text evidence="13">Dual specificity phosphatase; can dephosphorylate both phosphotyrosine and phosphoserine or phosphothreonine residues. Can dephosphorylate glucokinase (in vitro). Has phosphatase activity with the synthetic substrate 6,8-difluoro-4-methylumbelliferyl phosphate and other in vitro substrates.</text>
</comment>
<dbReference type="GO" id="GO:0004725">
    <property type="term" value="F:protein tyrosine phosphatase activity"/>
    <property type="evidence" value="ECO:0007669"/>
    <property type="project" value="UniProtKB-EC"/>
</dbReference>
<dbReference type="InterPro" id="IPR029021">
    <property type="entry name" value="Prot-tyrosine_phosphatase-like"/>
</dbReference>
<dbReference type="SUPFAM" id="SSF52799">
    <property type="entry name" value="(Phosphotyrosine protein) phosphatases II"/>
    <property type="match status" value="1"/>
</dbReference>
<feature type="domain" description="Tyrosine specific protein phosphatases" evidence="17">
    <location>
        <begin position="102"/>
        <end position="169"/>
    </location>
</feature>
<dbReference type="AlphaFoldDB" id="A0A8T0B7D1"/>
<dbReference type="PANTHER" id="PTHR45848">
    <property type="entry name" value="DUAL SPECIFICITY PROTEIN PHOSPHATASE 12 FAMILY MEMBER"/>
    <property type="match status" value="1"/>
</dbReference>
<dbReference type="GO" id="GO:0005737">
    <property type="term" value="C:cytoplasm"/>
    <property type="evidence" value="ECO:0007669"/>
    <property type="project" value="UniProtKB-SubCell"/>
</dbReference>
<evidence type="ECO:0000313" key="18">
    <source>
        <dbReference type="EMBL" id="KAF7700266.1"/>
    </source>
</evidence>
<evidence type="ECO:0000256" key="10">
    <source>
        <dbReference type="ARBA" id="ARBA00047761"/>
    </source>
</evidence>
<protein>
    <recommendedName>
        <fullName evidence="14">Dual specificity protein phosphatase 12</fullName>
        <ecNumber evidence="5">3.1.3.16</ecNumber>
        <ecNumber evidence="4">3.1.3.48</ecNumber>
    </recommendedName>
</protein>
<comment type="catalytic activity">
    <reaction evidence="10">
        <text>O-phospho-L-seryl-[protein] + H2O = L-seryl-[protein] + phosphate</text>
        <dbReference type="Rhea" id="RHEA:20629"/>
        <dbReference type="Rhea" id="RHEA-COMP:9863"/>
        <dbReference type="Rhea" id="RHEA-COMP:11604"/>
        <dbReference type="ChEBI" id="CHEBI:15377"/>
        <dbReference type="ChEBI" id="CHEBI:29999"/>
        <dbReference type="ChEBI" id="CHEBI:43474"/>
        <dbReference type="ChEBI" id="CHEBI:83421"/>
        <dbReference type="EC" id="3.1.3.16"/>
    </reaction>
</comment>
<evidence type="ECO:0000256" key="9">
    <source>
        <dbReference type="ARBA" id="ARBA00023242"/>
    </source>
</evidence>
<dbReference type="InterPro" id="IPR020422">
    <property type="entry name" value="TYR_PHOSPHATASE_DUAL_dom"/>
</dbReference>
<dbReference type="FunFam" id="3.90.190.10:FF:000056">
    <property type="entry name" value="Dual specificity phosphatase 12"/>
    <property type="match status" value="1"/>
</dbReference>
<evidence type="ECO:0000256" key="4">
    <source>
        <dbReference type="ARBA" id="ARBA00013064"/>
    </source>
</evidence>
<dbReference type="Pfam" id="PF00782">
    <property type="entry name" value="DSPc"/>
    <property type="match status" value="1"/>
</dbReference>
<comment type="catalytic activity">
    <reaction evidence="12">
        <text>O-phospho-L-tyrosyl-[protein] + H2O = L-tyrosyl-[protein] + phosphate</text>
        <dbReference type="Rhea" id="RHEA:10684"/>
        <dbReference type="Rhea" id="RHEA-COMP:10136"/>
        <dbReference type="Rhea" id="RHEA-COMP:20101"/>
        <dbReference type="ChEBI" id="CHEBI:15377"/>
        <dbReference type="ChEBI" id="CHEBI:43474"/>
        <dbReference type="ChEBI" id="CHEBI:46858"/>
        <dbReference type="ChEBI" id="CHEBI:61978"/>
        <dbReference type="EC" id="3.1.3.48"/>
    </reaction>
</comment>
<evidence type="ECO:0000256" key="5">
    <source>
        <dbReference type="ARBA" id="ARBA00013081"/>
    </source>
</evidence>
<accession>A0A8T0B7D1</accession>
<proteinExistence type="inferred from homology"/>
<dbReference type="InterPro" id="IPR016130">
    <property type="entry name" value="Tyr_Pase_AS"/>
</dbReference>
<dbReference type="PROSITE" id="PS50056">
    <property type="entry name" value="TYR_PHOSPHATASE_2"/>
    <property type="match status" value="1"/>
</dbReference>
<sequence>MIGRYPELKRFFFSFSSNLFFRGPAWDFLDNTMILVEAGLYIGSVSDLKNPEALTLKGITHILSVDSEQPELPGFHVKFVHALDDSSTDLLSKLDSCIQFISDALNAASSSSSSSATTSASSVLVHCHAGQSRSAAVITAYLMKTHKLSVQEAYSKLQLIKPDVKMNDEFLDQLTLYEAMNCELDPSSVIYKQFRLKKVTEKYPELKNIPRDIFAVDPAQSHNTEAIYRCRMCRRTLFRHSSILSHCVGSGASAFSHKRQSGGRPVADQSQCTSYFIEPVQWMEEALLGVMDGQLLCPKCSSKLGSFNWYGEQCSCGRWVTPAFQMHKNRVDEIKHINLAALK</sequence>
<dbReference type="PROSITE" id="PS00383">
    <property type="entry name" value="TYR_PHOSPHATASE_1"/>
    <property type="match status" value="1"/>
</dbReference>
<keyword evidence="9" id="KW-0539">Nucleus</keyword>
<dbReference type="EC" id="3.1.3.16" evidence="5"/>
<evidence type="ECO:0000256" key="3">
    <source>
        <dbReference type="ARBA" id="ARBA00008601"/>
    </source>
</evidence>
<dbReference type="InterPro" id="IPR000387">
    <property type="entry name" value="Tyr_Pase_dom"/>
</dbReference>
<keyword evidence="8" id="KW-0904">Protein phosphatase</keyword>
<dbReference type="CDD" id="cd14520">
    <property type="entry name" value="DSP_DUSP12"/>
    <property type="match status" value="1"/>
</dbReference>